<sequence length="405" mass="44590">MVKYFACVGHLKSSWDQVCIAFWERYPNPYSNHVLTEDIIFRDVTPGNCLVSRRLLTKTNRAPRWMEKYLPVTMARHAYIIEDSIVDPQNRTMTTLTWNISHARMMSVEERCEYRINPDNTSWTEINREAWISSNIYGLSRAIQEFGLARFKTSVTKTMKGFEYVLAKMQGKMEASFITLGNKVVRSVQFLIISGTVLGWKRDCVGVETGLCWGGNGTVLGWKRDCVGVETGLCWGGNGTVLGWKRDCVGVETGLCWGGNGTVLGWKRDCVGVETGLCWGGNGTVLGWKRDCVGVETGLCWGGNGTVLGWKRDCVGVETGLCWGGNGTVLGWKRDCVGVETGLCWGGNGTVLGWKRDCVGVETGLCWGGNGTVLGWKRDCVAVETGLGWGGNGTGVGWKRLVSQV</sequence>
<dbReference type="Proteomes" id="UP000694557">
    <property type="component" value="Unassembled WGS sequence"/>
</dbReference>
<evidence type="ECO:0000259" key="1">
    <source>
        <dbReference type="PROSITE" id="PS50904"/>
    </source>
</evidence>
<dbReference type="Ensembl" id="ENSOKIT00005087811.1">
    <property type="protein sequence ID" value="ENSOKIP00005082282.1"/>
    <property type="gene ID" value="ENSOKIG00005035677.1"/>
</dbReference>
<accession>A0A8C7J9D5</accession>
<dbReference type="InterPro" id="IPR037365">
    <property type="entry name" value="Slowmo/Ups"/>
</dbReference>
<gene>
    <name evidence="2" type="primary">PRELID1</name>
    <name evidence="2" type="synonym">prelid1a</name>
</gene>
<reference evidence="2" key="1">
    <citation type="submission" date="2025-08" db="UniProtKB">
        <authorList>
            <consortium name="Ensembl"/>
        </authorList>
    </citation>
    <scope>IDENTIFICATION</scope>
</reference>
<evidence type="ECO:0000313" key="3">
    <source>
        <dbReference type="Proteomes" id="UP000694557"/>
    </source>
</evidence>
<proteinExistence type="predicted"/>
<dbReference type="AlphaFoldDB" id="A0A8C7J9D5"/>
<dbReference type="InterPro" id="IPR006797">
    <property type="entry name" value="PRELI/MSF1_dom"/>
</dbReference>
<evidence type="ECO:0000313" key="2">
    <source>
        <dbReference type="Ensembl" id="ENSOKIP00005082282.1"/>
    </source>
</evidence>
<keyword evidence="3" id="KW-1185">Reference proteome</keyword>
<feature type="domain" description="PRELI/MSF1" evidence="1">
    <location>
        <begin position="2"/>
        <end position="174"/>
    </location>
</feature>
<dbReference type="GeneTree" id="ENSGT00950000182810"/>
<dbReference type="PROSITE" id="PS50904">
    <property type="entry name" value="PRELI_MSF1"/>
    <property type="match status" value="1"/>
</dbReference>
<organism evidence="2 3">
    <name type="scientific">Oncorhynchus kisutch</name>
    <name type="common">Coho salmon</name>
    <name type="synonym">Salmo kisutch</name>
    <dbReference type="NCBI Taxonomy" id="8019"/>
    <lineage>
        <taxon>Eukaryota</taxon>
        <taxon>Metazoa</taxon>
        <taxon>Chordata</taxon>
        <taxon>Craniata</taxon>
        <taxon>Vertebrata</taxon>
        <taxon>Euteleostomi</taxon>
        <taxon>Actinopterygii</taxon>
        <taxon>Neopterygii</taxon>
        <taxon>Teleostei</taxon>
        <taxon>Protacanthopterygii</taxon>
        <taxon>Salmoniformes</taxon>
        <taxon>Salmonidae</taxon>
        <taxon>Salmoninae</taxon>
        <taxon>Oncorhynchus</taxon>
    </lineage>
</organism>
<dbReference type="Pfam" id="PF04707">
    <property type="entry name" value="PRELI"/>
    <property type="match status" value="1"/>
</dbReference>
<reference evidence="2" key="2">
    <citation type="submission" date="2025-09" db="UniProtKB">
        <authorList>
            <consortium name="Ensembl"/>
        </authorList>
    </citation>
    <scope>IDENTIFICATION</scope>
</reference>
<dbReference type="GO" id="GO:0005758">
    <property type="term" value="C:mitochondrial intermembrane space"/>
    <property type="evidence" value="ECO:0007669"/>
    <property type="project" value="InterPro"/>
</dbReference>
<protein>
    <submittedName>
        <fullName evidence="2">PRELI domain containing 1a</fullName>
    </submittedName>
</protein>
<name>A0A8C7J9D5_ONCKI</name>
<dbReference type="PANTHER" id="PTHR11158">
    <property type="entry name" value="MSF1/PX19 RELATED"/>
    <property type="match status" value="1"/>
</dbReference>